<dbReference type="SUPFAM" id="SSF56672">
    <property type="entry name" value="DNA/RNA polymerases"/>
    <property type="match status" value="1"/>
</dbReference>
<keyword evidence="3" id="KW-1185">Reference proteome</keyword>
<evidence type="ECO:0000313" key="3">
    <source>
        <dbReference type="Proteomes" id="UP001231518"/>
    </source>
</evidence>
<dbReference type="AlphaFoldDB" id="A0AAD7YCM8"/>
<organism evidence="2 3">
    <name type="scientific">Mythimna separata</name>
    <name type="common">Oriental armyworm</name>
    <name type="synonym">Pseudaletia separata</name>
    <dbReference type="NCBI Taxonomy" id="271217"/>
    <lineage>
        <taxon>Eukaryota</taxon>
        <taxon>Metazoa</taxon>
        <taxon>Ecdysozoa</taxon>
        <taxon>Arthropoda</taxon>
        <taxon>Hexapoda</taxon>
        <taxon>Insecta</taxon>
        <taxon>Pterygota</taxon>
        <taxon>Neoptera</taxon>
        <taxon>Endopterygota</taxon>
        <taxon>Lepidoptera</taxon>
        <taxon>Glossata</taxon>
        <taxon>Ditrysia</taxon>
        <taxon>Noctuoidea</taxon>
        <taxon>Noctuidae</taxon>
        <taxon>Noctuinae</taxon>
        <taxon>Hadenini</taxon>
        <taxon>Mythimna</taxon>
    </lineage>
</organism>
<feature type="domain" description="Reverse transcriptase" evidence="1">
    <location>
        <begin position="51"/>
        <end position="334"/>
    </location>
</feature>
<dbReference type="InterPro" id="IPR043502">
    <property type="entry name" value="DNA/RNA_pol_sf"/>
</dbReference>
<gene>
    <name evidence="2" type="ORF">PYW07_008402</name>
</gene>
<dbReference type="PANTHER" id="PTHR33332">
    <property type="entry name" value="REVERSE TRANSCRIPTASE DOMAIN-CONTAINING PROTEIN"/>
    <property type="match status" value="1"/>
</dbReference>
<dbReference type="PROSITE" id="PS50878">
    <property type="entry name" value="RT_POL"/>
    <property type="match status" value="1"/>
</dbReference>
<protein>
    <recommendedName>
        <fullName evidence="1">Reverse transcriptase domain-containing protein</fullName>
    </recommendedName>
</protein>
<reference evidence="2" key="1">
    <citation type="submission" date="2023-03" db="EMBL/GenBank/DDBJ databases">
        <title>Chromosome-level genomes of two armyworms, Mythimna separata and Mythimna loreyi, provide insights into the biosynthesis and reception of sex pheromones.</title>
        <authorList>
            <person name="Zhao H."/>
        </authorList>
    </citation>
    <scope>NUCLEOTIDE SEQUENCE</scope>
    <source>
        <strain evidence="2">BeijingLab</strain>
        <tissue evidence="2">Pupa</tissue>
    </source>
</reference>
<dbReference type="CDD" id="cd01650">
    <property type="entry name" value="RT_nLTR_like"/>
    <property type="match status" value="1"/>
</dbReference>
<name>A0AAD7YCM8_MYTSE</name>
<dbReference type="Proteomes" id="UP001231518">
    <property type="component" value="Chromosome 21"/>
</dbReference>
<sequence>MAMFDTDAEEIDCLIRGLRLNSAMGWDGIPATVIYSARNILIPVICHVFNLALASGVFPKVFKKAVVHPIHKSGDRDSVNNYRPISVLSILSKLLEKILNKRLLDYLCSLNILANNQYGFRSGKNTEDAILELLDSVAQNLNNKQKNIAVFLDLSKAFDTVSVPLLLDKLDTIGIRGLPLDMFRSYLSDRSQIVKIGNHISKEAFLTYGVPQGSVLGPTLFLVYINDLCTLDLTNSKVIAYADDTVILVHGSDWNEARLYAELALQTIMKWLTQNLLTLNLNKTTFITFSPRKASQPAPSFCLTAHSCHTVRGTFCGCTKIVRSDSIKYLGVWVDSALTWSDQINSLVSRVRKLIFVFKNLRTSANFSTLRTVYFALAHSILTYCISAWGGAGKCLMLRLERAQRAVLKVMAYKPFRFPTKELYRLWKLPTVRHSFVLSTVLRKHSSLTYDPDLSRRKRKTDRVCPTAVVKLEIVRRQFLFYSPVLYNRINKVLNIYPCASRECKRLLDDWLATLAYEELENFVKP</sequence>
<comment type="caution">
    <text evidence="2">The sequence shown here is derived from an EMBL/GenBank/DDBJ whole genome shotgun (WGS) entry which is preliminary data.</text>
</comment>
<proteinExistence type="predicted"/>
<evidence type="ECO:0000313" key="2">
    <source>
        <dbReference type="EMBL" id="KAJ8711160.1"/>
    </source>
</evidence>
<dbReference type="InterPro" id="IPR000477">
    <property type="entry name" value="RT_dom"/>
</dbReference>
<dbReference type="GO" id="GO:0071897">
    <property type="term" value="P:DNA biosynthetic process"/>
    <property type="evidence" value="ECO:0007669"/>
    <property type="project" value="UniProtKB-ARBA"/>
</dbReference>
<dbReference type="EMBL" id="JARGEI010000022">
    <property type="protein sequence ID" value="KAJ8711160.1"/>
    <property type="molecule type" value="Genomic_DNA"/>
</dbReference>
<dbReference type="Pfam" id="PF00078">
    <property type="entry name" value="RVT_1"/>
    <property type="match status" value="1"/>
</dbReference>
<evidence type="ECO:0000259" key="1">
    <source>
        <dbReference type="PROSITE" id="PS50878"/>
    </source>
</evidence>
<accession>A0AAD7YCM8</accession>